<protein>
    <submittedName>
        <fullName evidence="1">Uncharacterized protein</fullName>
    </submittedName>
</protein>
<name>A0A348AEF6_9FIRM</name>
<accession>A0A348AEF6</accession>
<reference evidence="1 2" key="1">
    <citation type="journal article" date="2018" name="Int. J. Syst. Evol. Microbiol.">
        <title>Methylomusa anaerophila gen. nov., sp. nov., an anaerobic methanol-utilizing bacterium isolated from a microbial fuel cell.</title>
        <authorList>
            <person name="Amano N."/>
            <person name="Yamamuro A."/>
            <person name="Miyahara M."/>
            <person name="Kouzuma A."/>
            <person name="Abe T."/>
            <person name="Watanabe K."/>
        </authorList>
    </citation>
    <scope>NUCLEOTIDE SEQUENCE [LARGE SCALE GENOMIC DNA]</scope>
    <source>
        <strain evidence="1 2">MMFC1</strain>
    </source>
</reference>
<dbReference type="KEGG" id="mana:MAMMFC1_00087"/>
<evidence type="ECO:0000313" key="1">
    <source>
        <dbReference type="EMBL" id="BBB89454.1"/>
    </source>
</evidence>
<dbReference type="AlphaFoldDB" id="A0A348AEF6"/>
<proteinExistence type="predicted"/>
<organism evidence="1 2">
    <name type="scientific">Methylomusa anaerophila</name>
    <dbReference type="NCBI Taxonomy" id="1930071"/>
    <lineage>
        <taxon>Bacteria</taxon>
        <taxon>Bacillati</taxon>
        <taxon>Bacillota</taxon>
        <taxon>Negativicutes</taxon>
        <taxon>Selenomonadales</taxon>
        <taxon>Sporomusaceae</taxon>
        <taxon>Methylomusa</taxon>
    </lineage>
</organism>
<sequence length="83" mass="9633">MIHCSLCDYYNFIITLLQHFVQHINLKSEVSDLPIINFILFFCEKVVLFNHQVVSAIYELHTAFGTTIIKEGNNRFLDGIEIS</sequence>
<evidence type="ECO:0000313" key="2">
    <source>
        <dbReference type="Proteomes" id="UP000276437"/>
    </source>
</evidence>
<dbReference type="EMBL" id="AP018449">
    <property type="protein sequence ID" value="BBB89454.1"/>
    <property type="molecule type" value="Genomic_DNA"/>
</dbReference>
<keyword evidence="2" id="KW-1185">Reference proteome</keyword>
<dbReference type="Proteomes" id="UP000276437">
    <property type="component" value="Chromosome"/>
</dbReference>
<gene>
    <name evidence="1" type="ORF">MAMMFC1_00087</name>
</gene>